<dbReference type="InterPro" id="IPR020846">
    <property type="entry name" value="MFS_dom"/>
</dbReference>
<reference evidence="8 9" key="1">
    <citation type="submission" date="2023-03" db="EMBL/GenBank/DDBJ databases">
        <title>Bacillus Genome Sequencing.</title>
        <authorList>
            <person name="Dunlap C."/>
        </authorList>
    </citation>
    <scope>NUCLEOTIDE SEQUENCE [LARGE SCALE GENOMIC DNA]</scope>
    <source>
        <strain evidence="8 9">B-59205</strain>
    </source>
</reference>
<dbReference type="SUPFAM" id="SSF103473">
    <property type="entry name" value="MFS general substrate transporter"/>
    <property type="match status" value="1"/>
</dbReference>
<keyword evidence="9" id="KW-1185">Reference proteome</keyword>
<feature type="transmembrane region" description="Helical" evidence="6">
    <location>
        <begin position="166"/>
        <end position="189"/>
    </location>
</feature>
<sequence length="407" mass="43725">MQPRKVIFLSMIICYIGFGVIIPILAPLIREIGLQERHAGIVISIAALVLLLAAPFWGTQSDRLGRKKVMVIGFVGFSFSLAFFAFLGWIGMKDLLPINVVFILLLSSRIMFGFFFPAISSSSQALMADLTSVQERSAGMAMIGAATGIGFIIGPALGAFLSTISLVFPVIITALFALIAVILIAIQIPKTEPAVVANKHNKIKLTTSGLRPYLLIAASVMSMIVMLQVTSGFFIQDRFSLNSKETASWVGIGMFAVGIMMALVQMTVIQKRQYSPRSLVRIGLPILLLGFVLLIEWNHLAGFVIAFMLFGIGGGFLMSGYTAGISLSAGKENQGTAGGLTAVATGIGSLVAPIVGTELYRIHPDTPYWVCITISLLLIIYVFSSHKGLVIDQTVKNETSENKASLV</sequence>
<dbReference type="GO" id="GO:0005886">
    <property type="term" value="C:plasma membrane"/>
    <property type="evidence" value="ECO:0007669"/>
    <property type="project" value="UniProtKB-SubCell"/>
</dbReference>
<evidence type="ECO:0000256" key="1">
    <source>
        <dbReference type="ARBA" id="ARBA00004651"/>
    </source>
</evidence>
<gene>
    <name evidence="8" type="ORF">P9B03_18780</name>
</gene>
<dbReference type="PANTHER" id="PTHR23546:SF1">
    <property type="entry name" value="MEMBRANE PROTEIN"/>
    <property type="match status" value="1"/>
</dbReference>
<proteinExistence type="predicted"/>
<accession>A0AAW9NNT7</accession>
<evidence type="ECO:0000313" key="8">
    <source>
        <dbReference type="EMBL" id="MEC1180514.1"/>
    </source>
</evidence>
<feature type="transmembrane region" description="Helical" evidence="6">
    <location>
        <begin position="38"/>
        <end position="57"/>
    </location>
</feature>
<feature type="domain" description="Major facilitator superfamily (MFS) profile" evidence="7">
    <location>
        <begin position="3"/>
        <end position="390"/>
    </location>
</feature>
<dbReference type="RefSeq" id="WP_326125052.1">
    <property type="nucleotide sequence ID" value="NZ_JARSFG010000033.1"/>
</dbReference>
<dbReference type="CDD" id="cd17330">
    <property type="entry name" value="MFS_SLC46_TetA_like"/>
    <property type="match status" value="1"/>
</dbReference>
<dbReference type="GO" id="GO:0022857">
    <property type="term" value="F:transmembrane transporter activity"/>
    <property type="evidence" value="ECO:0007669"/>
    <property type="project" value="InterPro"/>
</dbReference>
<feature type="transmembrane region" description="Helical" evidence="6">
    <location>
        <begin position="301"/>
        <end position="323"/>
    </location>
</feature>
<evidence type="ECO:0000259" key="7">
    <source>
        <dbReference type="PROSITE" id="PS50850"/>
    </source>
</evidence>
<name>A0AAW9NNT7_9BACL</name>
<dbReference type="EMBL" id="JARSFG010000033">
    <property type="protein sequence ID" value="MEC1180514.1"/>
    <property type="molecule type" value="Genomic_DNA"/>
</dbReference>
<dbReference type="InterPro" id="IPR001958">
    <property type="entry name" value="Tet-R_TetA/multi-R_MdtG-like"/>
</dbReference>
<evidence type="ECO:0000256" key="4">
    <source>
        <dbReference type="ARBA" id="ARBA00022989"/>
    </source>
</evidence>
<keyword evidence="4 6" id="KW-1133">Transmembrane helix</keyword>
<evidence type="ECO:0000256" key="6">
    <source>
        <dbReference type="SAM" id="Phobius"/>
    </source>
</evidence>
<keyword evidence="2" id="KW-0813">Transport</keyword>
<dbReference type="PRINTS" id="PR01035">
    <property type="entry name" value="TCRTETA"/>
</dbReference>
<feature type="transmembrane region" description="Helical" evidence="6">
    <location>
        <begin position="367"/>
        <end position="384"/>
    </location>
</feature>
<evidence type="ECO:0000313" key="9">
    <source>
        <dbReference type="Proteomes" id="UP001344888"/>
    </source>
</evidence>
<comment type="subcellular location">
    <subcellularLocation>
        <location evidence="1">Cell membrane</location>
        <topology evidence="1">Multi-pass membrane protein</topology>
    </subcellularLocation>
</comment>
<evidence type="ECO:0000256" key="3">
    <source>
        <dbReference type="ARBA" id="ARBA00022692"/>
    </source>
</evidence>
<keyword evidence="3 6" id="KW-0812">Transmembrane</keyword>
<protein>
    <submittedName>
        <fullName evidence="8">MFS transporter</fullName>
    </submittedName>
</protein>
<dbReference type="InterPro" id="IPR011701">
    <property type="entry name" value="MFS"/>
</dbReference>
<feature type="transmembrane region" description="Helical" evidence="6">
    <location>
        <begin position="247"/>
        <end position="266"/>
    </location>
</feature>
<dbReference type="AlphaFoldDB" id="A0AAW9NNT7"/>
<feature type="transmembrane region" description="Helical" evidence="6">
    <location>
        <begin position="7"/>
        <end position="26"/>
    </location>
</feature>
<dbReference type="Proteomes" id="UP001344888">
    <property type="component" value="Unassembled WGS sequence"/>
</dbReference>
<feature type="transmembrane region" description="Helical" evidence="6">
    <location>
        <begin position="140"/>
        <end position="160"/>
    </location>
</feature>
<feature type="transmembrane region" description="Helical" evidence="6">
    <location>
        <begin position="210"/>
        <end position="235"/>
    </location>
</feature>
<feature type="transmembrane region" description="Helical" evidence="6">
    <location>
        <begin position="335"/>
        <end position="355"/>
    </location>
</feature>
<feature type="transmembrane region" description="Helical" evidence="6">
    <location>
        <begin position="69"/>
        <end position="90"/>
    </location>
</feature>
<evidence type="ECO:0000256" key="5">
    <source>
        <dbReference type="ARBA" id="ARBA00023136"/>
    </source>
</evidence>
<evidence type="ECO:0000256" key="2">
    <source>
        <dbReference type="ARBA" id="ARBA00022448"/>
    </source>
</evidence>
<organism evidence="8 9">
    <name type="scientific">Metasolibacillus meyeri</name>
    <dbReference type="NCBI Taxonomy" id="1071052"/>
    <lineage>
        <taxon>Bacteria</taxon>
        <taxon>Bacillati</taxon>
        <taxon>Bacillota</taxon>
        <taxon>Bacilli</taxon>
        <taxon>Bacillales</taxon>
        <taxon>Caryophanaceae</taxon>
        <taxon>Metasolibacillus</taxon>
    </lineage>
</organism>
<dbReference type="PANTHER" id="PTHR23546">
    <property type="entry name" value="TRANSPORT PROTEIN"/>
    <property type="match status" value="1"/>
</dbReference>
<feature type="transmembrane region" description="Helical" evidence="6">
    <location>
        <begin position="96"/>
        <end position="119"/>
    </location>
</feature>
<dbReference type="InterPro" id="IPR036259">
    <property type="entry name" value="MFS_trans_sf"/>
</dbReference>
<dbReference type="PROSITE" id="PS50850">
    <property type="entry name" value="MFS"/>
    <property type="match status" value="1"/>
</dbReference>
<comment type="caution">
    <text evidence="8">The sequence shown here is derived from an EMBL/GenBank/DDBJ whole genome shotgun (WGS) entry which is preliminary data.</text>
</comment>
<keyword evidence="5 6" id="KW-0472">Membrane</keyword>
<dbReference type="Gene3D" id="1.20.1250.20">
    <property type="entry name" value="MFS general substrate transporter like domains"/>
    <property type="match status" value="1"/>
</dbReference>
<dbReference type="Pfam" id="PF07690">
    <property type="entry name" value="MFS_1"/>
    <property type="match status" value="1"/>
</dbReference>
<feature type="transmembrane region" description="Helical" evidence="6">
    <location>
        <begin position="278"/>
        <end position="295"/>
    </location>
</feature>